<dbReference type="Proteomes" id="UP000249341">
    <property type="component" value="Unassembled WGS sequence"/>
</dbReference>
<dbReference type="PANTHER" id="PTHR12428:SF65">
    <property type="entry name" value="CYTOCHROME C OXIDASE ASSEMBLY PROTEIN COX18, MITOCHONDRIAL"/>
    <property type="match status" value="1"/>
</dbReference>
<feature type="region of interest" description="Disordered" evidence="17">
    <location>
        <begin position="258"/>
        <end position="298"/>
    </location>
</feature>
<comment type="caution">
    <text evidence="20">The sequence shown here is derived from an EMBL/GenBank/DDBJ whole genome shotgun (WGS) entry which is preliminary data.</text>
</comment>
<dbReference type="GO" id="GO:0051205">
    <property type="term" value="P:protein insertion into membrane"/>
    <property type="evidence" value="ECO:0007669"/>
    <property type="project" value="TreeGrafter"/>
</dbReference>
<evidence type="ECO:0000256" key="10">
    <source>
        <dbReference type="ARBA" id="ARBA00023186"/>
    </source>
</evidence>
<evidence type="ECO:0000256" key="9">
    <source>
        <dbReference type="ARBA" id="ARBA00023136"/>
    </source>
</evidence>
<evidence type="ECO:0000256" key="13">
    <source>
        <dbReference type="ARBA" id="ARBA00031538"/>
    </source>
</evidence>
<dbReference type="PANTHER" id="PTHR12428">
    <property type="entry name" value="OXA1"/>
    <property type="match status" value="1"/>
</dbReference>
<dbReference type="EMBL" id="QLMJ01000023">
    <property type="protein sequence ID" value="RAK27368.1"/>
    <property type="molecule type" value="Genomic_DNA"/>
</dbReference>
<evidence type="ECO:0000256" key="4">
    <source>
        <dbReference type="ARBA" id="ARBA00022448"/>
    </source>
</evidence>
<keyword evidence="9 18" id="KW-0472">Membrane</keyword>
<evidence type="ECO:0000256" key="6">
    <source>
        <dbReference type="ARBA" id="ARBA00022692"/>
    </source>
</evidence>
<evidence type="ECO:0000256" key="1">
    <source>
        <dbReference type="ARBA" id="ARBA00004651"/>
    </source>
</evidence>
<organism evidence="20 21">
    <name type="scientific">Actinoplanes lutulentus</name>
    <dbReference type="NCBI Taxonomy" id="1287878"/>
    <lineage>
        <taxon>Bacteria</taxon>
        <taxon>Bacillati</taxon>
        <taxon>Actinomycetota</taxon>
        <taxon>Actinomycetes</taxon>
        <taxon>Micromonosporales</taxon>
        <taxon>Micromonosporaceae</taxon>
        <taxon>Actinoplanes</taxon>
    </lineage>
</organism>
<keyword evidence="7" id="KW-0653">Protein transport</keyword>
<evidence type="ECO:0000256" key="14">
    <source>
        <dbReference type="ARBA" id="ARBA00033245"/>
    </source>
</evidence>
<evidence type="ECO:0000256" key="5">
    <source>
        <dbReference type="ARBA" id="ARBA00022475"/>
    </source>
</evidence>
<gene>
    <name evidence="20" type="ORF">B0I29_1232</name>
</gene>
<feature type="transmembrane region" description="Helical" evidence="18">
    <location>
        <begin position="209"/>
        <end position="234"/>
    </location>
</feature>
<evidence type="ECO:0000256" key="15">
    <source>
        <dbReference type="ARBA" id="ARBA00033342"/>
    </source>
</evidence>
<name>A0A327YZP4_9ACTN</name>
<comment type="function">
    <text evidence="11">Required for the insertion and/or proper folding and/or complex formation of integral membrane proteins into the membrane. Involved in integration of membrane proteins that insert both dependently and independently of the Sec translocase complex, as well as at least some lipoproteins. Aids folding of multispanning membrane proteins.</text>
</comment>
<dbReference type="CDD" id="cd20070">
    <property type="entry name" value="5TM_YidC_Alb3"/>
    <property type="match status" value="1"/>
</dbReference>
<keyword evidence="10" id="KW-0143">Chaperone</keyword>
<feature type="compositionally biased region" description="Basic residues" evidence="17">
    <location>
        <begin position="285"/>
        <end position="298"/>
    </location>
</feature>
<reference evidence="20 21" key="1">
    <citation type="submission" date="2018-06" db="EMBL/GenBank/DDBJ databases">
        <title>Genomic Encyclopedia of Type Strains, Phase III (KMG-III): the genomes of soil and plant-associated and newly described type strains.</title>
        <authorList>
            <person name="Whitman W."/>
        </authorList>
    </citation>
    <scope>NUCLEOTIDE SEQUENCE [LARGE SCALE GENOMIC DNA]</scope>
    <source>
        <strain evidence="20 21">CGMCC 4.7090</strain>
    </source>
</reference>
<evidence type="ECO:0000313" key="21">
    <source>
        <dbReference type="Proteomes" id="UP000249341"/>
    </source>
</evidence>
<dbReference type="InterPro" id="IPR047196">
    <property type="entry name" value="YidC_ALB_C"/>
</dbReference>
<sequence>MMEPVYSAISAILLFWHAAWQRLLGDLPALGTSWAWVLGIVFLVVTVRLALFPVIIKQVRSQRATQRVQPQVKALQEKHKGDRATLQKELGELFAREKVSPLAQFLPMLVQIPVVIGLLHVLRHLRPDVTSEASRTLYGWTLTQFDSAVQAKMFSAPIVEGFTTGDLTVKLVAAVLILVMTATTYLSTRQMIGKSGWAQDEPARTIQRVMLYGLPLSLLVSGVLFPIGVVLYWVTQNIFALGQQAWILRRYPLPPVAAPASGRPAQAPKALVKPVAPPKVGAKPIKSKQRGYGRSAAR</sequence>
<evidence type="ECO:0000313" key="20">
    <source>
        <dbReference type="EMBL" id="RAK27368.1"/>
    </source>
</evidence>
<evidence type="ECO:0000256" key="16">
    <source>
        <dbReference type="RuleBase" id="RU003945"/>
    </source>
</evidence>
<keyword evidence="6 16" id="KW-0812">Transmembrane</keyword>
<dbReference type="GO" id="GO:0005886">
    <property type="term" value="C:plasma membrane"/>
    <property type="evidence" value="ECO:0007669"/>
    <property type="project" value="UniProtKB-SubCell"/>
</dbReference>
<comment type="subunit">
    <text evidence="12">Interacts with the Sec translocase complex via SecD. Specifically interacts with transmembrane segments of nascent integral membrane proteins during membrane integration.</text>
</comment>
<dbReference type="NCBIfam" id="TIGR03592">
    <property type="entry name" value="yidC_oxa1_cterm"/>
    <property type="match status" value="1"/>
</dbReference>
<keyword evidence="8 18" id="KW-1133">Transmembrane helix</keyword>
<feature type="transmembrane region" description="Helical" evidence="18">
    <location>
        <begin position="34"/>
        <end position="56"/>
    </location>
</feature>
<dbReference type="GO" id="GO:0032977">
    <property type="term" value="F:membrane insertase activity"/>
    <property type="evidence" value="ECO:0007669"/>
    <property type="project" value="InterPro"/>
</dbReference>
<evidence type="ECO:0000256" key="3">
    <source>
        <dbReference type="ARBA" id="ARBA00015325"/>
    </source>
</evidence>
<evidence type="ECO:0000256" key="2">
    <source>
        <dbReference type="ARBA" id="ARBA00010527"/>
    </source>
</evidence>
<protein>
    <recommendedName>
        <fullName evidence="3">Membrane protein insertase YidC</fullName>
    </recommendedName>
    <alternativeName>
        <fullName evidence="15">Foldase YidC</fullName>
    </alternativeName>
    <alternativeName>
        <fullName evidence="14">Membrane integrase YidC</fullName>
    </alternativeName>
    <alternativeName>
        <fullName evidence="13">Membrane protein YidC</fullName>
    </alternativeName>
</protein>
<dbReference type="AlphaFoldDB" id="A0A327YZP4"/>
<dbReference type="Pfam" id="PF02096">
    <property type="entry name" value="60KD_IMP"/>
    <property type="match status" value="1"/>
</dbReference>
<keyword evidence="5" id="KW-1003">Cell membrane</keyword>
<evidence type="ECO:0000256" key="17">
    <source>
        <dbReference type="SAM" id="MobiDB-lite"/>
    </source>
</evidence>
<comment type="similarity">
    <text evidence="2">Belongs to the OXA1/ALB3/YidC family. Type 1 subfamily.</text>
</comment>
<evidence type="ECO:0000256" key="7">
    <source>
        <dbReference type="ARBA" id="ARBA00022927"/>
    </source>
</evidence>
<evidence type="ECO:0000256" key="12">
    <source>
        <dbReference type="ARBA" id="ARBA00026028"/>
    </source>
</evidence>
<feature type="domain" description="Membrane insertase YidC/Oxa/ALB C-terminal" evidence="19">
    <location>
        <begin position="36"/>
        <end position="248"/>
    </location>
</feature>
<dbReference type="InterPro" id="IPR001708">
    <property type="entry name" value="YidC/ALB3/OXA1/COX18"/>
</dbReference>
<dbReference type="GO" id="GO:0015031">
    <property type="term" value="P:protein transport"/>
    <property type="evidence" value="ECO:0007669"/>
    <property type="project" value="UniProtKB-KW"/>
</dbReference>
<keyword evidence="4" id="KW-0813">Transport</keyword>
<dbReference type="InterPro" id="IPR028055">
    <property type="entry name" value="YidC/Oxa/ALB_C"/>
</dbReference>
<feature type="transmembrane region" description="Helical" evidence="18">
    <location>
        <begin position="167"/>
        <end position="188"/>
    </location>
</feature>
<evidence type="ECO:0000256" key="11">
    <source>
        <dbReference type="ARBA" id="ARBA00025034"/>
    </source>
</evidence>
<evidence type="ECO:0000256" key="8">
    <source>
        <dbReference type="ARBA" id="ARBA00022989"/>
    </source>
</evidence>
<accession>A0A327YZP4</accession>
<evidence type="ECO:0000259" key="19">
    <source>
        <dbReference type="Pfam" id="PF02096"/>
    </source>
</evidence>
<keyword evidence="21" id="KW-1185">Reference proteome</keyword>
<evidence type="ECO:0000256" key="18">
    <source>
        <dbReference type="SAM" id="Phobius"/>
    </source>
</evidence>
<proteinExistence type="inferred from homology"/>
<comment type="subcellular location">
    <subcellularLocation>
        <location evidence="1">Cell membrane</location>
        <topology evidence="1">Multi-pass membrane protein</topology>
    </subcellularLocation>
    <subcellularLocation>
        <location evidence="16">Membrane</location>
        <topology evidence="16">Multi-pass membrane protein</topology>
    </subcellularLocation>
</comment>
<feature type="compositionally biased region" description="Low complexity" evidence="17">
    <location>
        <begin position="264"/>
        <end position="284"/>
    </location>
</feature>